<comment type="subcellular location">
    <subcellularLocation>
        <location evidence="1">Cell membrane</location>
        <topology evidence="1">Multi-pass membrane protein</topology>
    </subcellularLocation>
</comment>
<gene>
    <name evidence="10" type="ORF">DXT99_13410</name>
</gene>
<comment type="similarity">
    <text evidence="2">Belongs to the UPF0702 family.</text>
</comment>
<evidence type="ECO:0000313" key="11">
    <source>
        <dbReference type="Proteomes" id="UP000256708"/>
    </source>
</evidence>
<dbReference type="OrthoDB" id="9793799at2"/>
<protein>
    <submittedName>
        <fullName evidence="10">DUF421 domain-containing protein</fullName>
    </submittedName>
</protein>
<dbReference type="RefSeq" id="WP_115566070.1">
    <property type="nucleotide sequence ID" value="NZ_QRGR01000013.1"/>
</dbReference>
<evidence type="ECO:0000256" key="3">
    <source>
        <dbReference type="ARBA" id="ARBA00022475"/>
    </source>
</evidence>
<keyword evidence="4 7" id="KW-0812">Transmembrane</keyword>
<keyword evidence="6 7" id="KW-0472">Membrane</keyword>
<dbReference type="Gene3D" id="3.30.240.20">
    <property type="entry name" value="bsu07140 like domains"/>
    <property type="match status" value="1"/>
</dbReference>
<evidence type="ECO:0000256" key="1">
    <source>
        <dbReference type="ARBA" id="ARBA00004651"/>
    </source>
</evidence>
<dbReference type="EMBL" id="QRGR01000013">
    <property type="protein sequence ID" value="RDV14659.1"/>
    <property type="molecule type" value="Genomic_DNA"/>
</dbReference>
<comment type="caution">
    <text evidence="10">The sequence shown here is derived from an EMBL/GenBank/DDBJ whole genome shotgun (WGS) entry which is preliminary data.</text>
</comment>
<evidence type="ECO:0000256" key="4">
    <source>
        <dbReference type="ARBA" id="ARBA00022692"/>
    </source>
</evidence>
<dbReference type="Pfam" id="PF04239">
    <property type="entry name" value="DUF421"/>
    <property type="match status" value="1"/>
</dbReference>
<name>A0A3D8LB53_9BACT</name>
<accession>A0A3D8LB53</accession>
<evidence type="ECO:0000259" key="8">
    <source>
        <dbReference type="Pfam" id="PF04239"/>
    </source>
</evidence>
<keyword evidence="5 7" id="KW-1133">Transmembrane helix</keyword>
<feature type="transmembrane region" description="Helical" evidence="7">
    <location>
        <begin position="44"/>
        <end position="63"/>
    </location>
</feature>
<dbReference type="AlphaFoldDB" id="A0A3D8LB53"/>
<feature type="domain" description="YetF C-terminal" evidence="8">
    <location>
        <begin position="92"/>
        <end position="162"/>
    </location>
</feature>
<keyword evidence="11" id="KW-1185">Reference proteome</keyword>
<feature type="transmembrane region" description="Helical" evidence="7">
    <location>
        <begin position="14"/>
        <end position="32"/>
    </location>
</feature>
<proteinExistence type="inferred from homology"/>
<dbReference type="Proteomes" id="UP000256708">
    <property type="component" value="Unassembled WGS sequence"/>
</dbReference>
<reference evidence="11" key="1">
    <citation type="submission" date="2018-08" db="EMBL/GenBank/DDBJ databases">
        <authorList>
            <person name="Liu Z.-W."/>
            <person name="Du Z.-J."/>
        </authorList>
    </citation>
    <scope>NUCLEOTIDE SEQUENCE [LARGE SCALE GENOMIC DNA]</scope>
    <source>
        <strain evidence="11">H4X</strain>
    </source>
</reference>
<evidence type="ECO:0000256" key="5">
    <source>
        <dbReference type="ARBA" id="ARBA00022989"/>
    </source>
</evidence>
<feature type="transmembrane region" description="Helical" evidence="7">
    <location>
        <begin position="69"/>
        <end position="89"/>
    </location>
</feature>
<dbReference type="PANTHER" id="PTHR34582:SF6">
    <property type="entry name" value="UPF0702 TRANSMEMBRANE PROTEIN YCAP"/>
    <property type="match status" value="1"/>
</dbReference>
<dbReference type="InterPro" id="IPR023090">
    <property type="entry name" value="UPF0702_alpha/beta_dom_sf"/>
</dbReference>
<evidence type="ECO:0000256" key="6">
    <source>
        <dbReference type="ARBA" id="ARBA00023136"/>
    </source>
</evidence>
<evidence type="ECO:0000313" key="10">
    <source>
        <dbReference type="EMBL" id="RDV14659.1"/>
    </source>
</evidence>
<dbReference type="InterPro" id="IPR007353">
    <property type="entry name" value="DUF421"/>
</dbReference>
<keyword evidence="3" id="KW-1003">Cell membrane</keyword>
<dbReference type="GO" id="GO:0005886">
    <property type="term" value="C:plasma membrane"/>
    <property type="evidence" value="ECO:0007669"/>
    <property type="project" value="UniProtKB-SubCell"/>
</dbReference>
<evidence type="ECO:0000256" key="7">
    <source>
        <dbReference type="SAM" id="Phobius"/>
    </source>
</evidence>
<dbReference type="InterPro" id="IPR048454">
    <property type="entry name" value="YetF_N"/>
</dbReference>
<organism evidence="10 11">
    <name type="scientific">Pontibacter diazotrophicus</name>
    <dbReference type="NCBI Taxonomy" id="1400979"/>
    <lineage>
        <taxon>Bacteria</taxon>
        <taxon>Pseudomonadati</taxon>
        <taxon>Bacteroidota</taxon>
        <taxon>Cytophagia</taxon>
        <taxon>Cytophagales</taxon>
        <taxon>Hymenobacteraceae</taxon>
        <taxon>Pontibacter</taxon>
    </lineage>
</organism>
<dbReference type="Pfam" id="PF20730">
    <property type="entry name" value="YetF_N"/>
    <property type="match status" value="1"/>
</dbReference>
<evidence type="ECO:0000256" key="2">
    <source>
        <dbReference type="ARBA" id="ARBA00006448"/>
    </source>
</evidence>
<evidence type="ECO:0000259" key="9">
    <source>
        <dbReference type="Pfam" id="PF20730"/>
    </source>
</evidence>
<sequence length="179" mass="20175">MDDVVILWNGYEPLLRILVVGTLTYIGIVLVLRISGKRTLLSMNAFDFIITIAMGSAFGRILTAKQVSLAESLVTFVLLVSLQYVVTWLETRSEKFANFVTGSPTLLYYQGRFLERAMKKQRIRKTEMLAAARDKKLENMDQVEAIILETSGSLSVIKKSSKTGESTIQQRYLEQVEDA</sequence>
<dbReference type="PANTHER" id="PTHR34582">
    <property type="entry name" value="UPF0702 TRANSMEMBRANE PROTEIN YCAP"/>
    <property type="match status" value="1"/>
</dbReference>
<feature type="domain" description="YetF-like N-terminal transmembrane" evidence="9">
    <location>
        <begin position="23"/>
        <end position="89"/>
    </location>
</feature>